<dbReference type="AlphaFoldDB" id="A0A9J5YA43"/>
<organism evidence="2 3">
    <name type="scientific">Solanum commersonii</name>
    <name type="common">Commerson's wild potato</name>
    <name type="synonym">Commerson's nightshade</name>
    <dbReference type="NCBI Taxonomy" id="4109"/>
    <lineage>
        <taxon>Eukaryota</taxon>
        <taxon>Viridiplantae</taxon>
        <taxon>Streptophyta</taxon>
        <taxon>Embryophyta</taxon>
        <taxon>Tracheophyta</taxon>
        <taxon>Spermatophyta</taxon>
        <taxon>Magnoliopsida</taxon>
        <taxon>eudicotyledons</taxon>
        <taxon>Gunneridae</taxon>
        <taxon>Pentapetalae</taxon>
        <taxon>asterids</taxon>
        <taxon>lamiids</taxon>
        <taxon>Solanales</taxon>
        <taxon>Solanaceae</taxon>
        <taxon>Solanoideae</taxon>
        <taxon>Solaneae</taxon>
        <taxon>Solanum</taxon>
    </lineage>
</organism>
<accession>A0A9J5YA43</accession>
<keyword evidence="3" id="KW-1185">Reference proteome</keyword>
<evidence type="ECO:0000256" key="1">
    <source>
        <dbReference type="SAM" id="MobiDB-lite"/>
    </source>
</evidence>
<dbReference type="Proteomes" id="UP000824120">
    <property type="component" value="Chromosome 7"/>
</dbReference>
<feature type="region of interest" description="Disordered" evidence="1">
    <location>
        <begin position="329"/>
        <end position="373"/>
    </location>
</feature>
<feature type="compositionally biased region" description="Low complexity" evidence="1">
    <location>
        <begin position="329"/>
        <end position="352"/>
    </location>
</feature>
<comment type="caution">
    <text evidence="2">The sequence shown here is derived from an EMBL/GenBank/DDBJ whole genome shotgun (WGS) entry which is preliminary data.</text>
</comment>
<evidence type="ECO:0000313" key="2">
    <source>
        <dbReference type="EMBL" id="KAG5596981.1"/>
    </source>
</evidence>
<name>A0A9J5YA43_SOLCO</name>
<feature type="compositionally biased region" description="Polar residues" evidence="1">
    <location>
        <begin position="244"/>
        <end position="271"/>
    </location>
</feature>
<dbReference type="EMBL" id="JACXVP010000007">
    <property type="protein sequence ID" value="KAG5596981.1"/>
    <property type="molecule type" value="Genomic_DNA"/>
</dbReference>
<gene>
    <name evidence="2" type="ORF">H5410_038213</name>
</gene>
<reference evidence="2 3" key="1">
    <citation type="submission" date="2020-09" db="EMBL/GenBank/DDBJ databases">
        <title>De no assembly of potato wild relative species, Solanum commersonii.</title>
        <authorList>
            <person name="Cho K."/>
        </authorList>
    </citation>
    <scope>NUCLEOTIDE SEQUENCE [LARGE SCALE GENOMIC DNA]</scope>
    <source>
        <strain evidence="2">LZ3.2</strain>
        <tissue evidence="2">Leaf</tissue>
    </source>
</reference>
<proteinExistence type="predicted"/>
<evidence type="ECO:0000313" key="3">
    <source>
        <dbReference type="Proteomes" id="UP000824120"/>
    </source>
</evidence>
<feature type="region of interest" description="Disordered" evidence="1">
    <location>
        <begin position="244"/>
        <end position="274"/>
    </location>
</feature>
<sequence>MFAGYIALCTGYIRFDTFHSRIHSVVHGIHAGYIALCTGYIVFDTFHIAGYIALCTGYIVFDTFHIAGYIALCTGYIEIENDAVYIYKLIVDLHTSSDSEKRRKLSKVKSREKPISSISSQRRNDLSSKINAALLRFMKNFQPPIQAQHAQPNINSHFSSFLKNEFSPTPQIIPKNCTSNQRFNNTPRPSIEQKFSGTEEKFKPHFDKNVNRPNGGKFCTHCKLTNHYVGNCYRLIGFPPNFKFTKSQKQNPNNNTGPSVPRNNNNMQASGFSVMEGTGAGNMFPHGAYSDLYKLLQEVKLGQQSEHNSNAIASANCAGAVHNSYFQDSSIPSSSDHTSYDHSSSISLSPSSPLHPPASIPSSLSPPRRSSRESHLPSYLNDYICNAVFHTDLTSSCFTAPLTPDMLPHFSLSKSNQSLLDSRRKLSKVKSREKPISSISSQRRNDLSSKINAALLRFMKNFQPPIQAQHAQISISIHISASFLKNEFK</sequence>
<protein>
    <submittedName>
        <fullName evidence="2">Uncharacterized protein</fullName>
    </submittedName>
</protein>
<feature type="region of interest" description="Disordered" evidence="1">
    <location>
        <begin position="102"/>
        <end position="124"/>
    </location>
</feature>